<dbReference type="Proteomes" id="UP000318297">
    <property type="component" value="Unassembled WGS sequence"/>
</dbReference>
<evidence type="ECO:0000313" key="1">
    <source>
        <dbReference type="EMBL" id="TWE07362.1"/>
    </source>
</evidence>
<evidence type="ECO:0000313" key="2">
    <source>
        <dbReference type="Proteomes" id="UP000318297"/>
    </source>
</evidence>
<dbReference type="AlphaFoldDB" id="A0A561DVI4"/>
<dbReference type="InterPro" id="IPR010982">
    <property type="entry name" value="Lambda_DNA-bd_dom_sf"/>
</dbReference>
<comment type="caution">
    <text evidence="1">The sequence shown here is derived from an EMBL/GenBank/DDBJ whole genome shotgun (WGS) entry which is preliminary data.</text>
</comment>
<proteinExistence type="predicted"/>
<reference evidence="1 2" key="1">
    <citation type="submission" date="2019-06" db="EMBL/GenBank/DDBJ databases">
        <title>Sequencing the genomes of 1000 actinobacteria strains.</title>
        <authorList>
            <person name="Klenk H.-P."/>
        </authorList>
    </citation>
    <scope>NUCLEOTIDE SEQUENCE [LARGE SCALE GENOMIC DNA]</scope>
    <source>
        <strain evidence="1 2">DSM 19560</strain>
    </source>
</reference>
<dbReference type="Gene3D" id="1.10.260.40">
    <property type="entry name" value="lambda repressor-like DNA-binding domains"/>
    <property type="match status" value="1"/>
</dbReference>
<dbReference type="OrthoDB" id="2679623at2"/>
<name>A0A561DVI4_9MICO</name>
<sequence>MRDYSFDFPSRFARLIETTLWVDSGRLVGYDDASLARRITDSGCSVTRAHVYLLRSGQRPNPGGNLIAGVANAFDIDVRYFFDDRVFDAVNRELDERLEVLRMSLLNDAGGEDSEDGEDQ</sequence>
<dbReference type="EMBL" id="VIVQ01000005">
    <property type="protein sequence ID" value="TWE07362.1"/>
    <property type="molecule type" value="Genomic_DNA"/>
</dbReference>
<keyword evidence="2" id="KW-1185">Reference proteome</keyword>
<organism evidence="1 2">
    <name type="scientific">Rudaeicoccus suwonensis</name>
    <dbReference type="NCBI Taxonomy" id="657409"/>
    <lineage>
        <taxon>Bacteria</taxon>
        <taxon>Bacillati</taxon>
        <taxon>Actinomycetota</taxon>
        <taxon>Actinomycetes</taxon>
        <taxon>Micrococcales</taxon>
        <taxon>Dermacoccaceae</taxon>
        <taxon>Rudaeicoccus</taxon>
    </lineage>
</organism>
<dbReference type="GO" id="GO:0003677">
    <property type="term" value="F:DNA binding"/>
    <property type="evidence" value="ECO:0007669"/>
    <property type="project" value="InterPro"/>
</dbReference>
<evidence type="ECO:0008006" key="3">
    <source>
        <dbReference type="Google" id="ProtNLM"/>
    </source>
</evidence>
<accession>A0A561DVI4</accession>
<protein>
    <recommendedName>
        <fullName evidence="3">XRE family transcriptional regulator</fullName>
    </recommendedName>
</protein>
<gene>
    <name evidence="1" type="ORF">BKA23_3375</name>
</gene>
<dbReference type="RefSeq" id="WP_145230586.1">
    <property type="nucleotide sequence ID" value="NZ_VIVQ01000005.1"/>
</dbReference>